<proteinExistence type="predicted"/>
<evidence type="ECO:0000313" key="2">
    <source>
        <dbReference type="Proteomes" id="UP001153332"/>
    </source>
</evidence>
<name>A0ACC2JNT4_9PEZI</name>
<dbReference type="Proteomes" id="UP001153332">
    <property type="component" value="Unassembled WGS sequence"/>
</dbReference>
<gene>
    <name evidence="1" type="ORF">O1611_g4498</name>
</gene>
<protein>
    <submittedName>
        <fullName evidence="1">Uncharacterized protein</fullName>
    </submittedName>
</protein>
<evidence type="ECO:0000313" key="1">
    <source>
        <dbReference type="EMBL" id="KAJ8129135.1"/>
    </source>
</evidence>
<reference evidence="1" key="1">
    <citation type="submission" date="2022-12" db="EMBL/GenBank/DDBJ databases">
        <title>Genome Sequence of Lasiodiplodia mahajangana.</title>
        <authorList>
            <person name="Buettner E."/>
        </authorList>
    </citation>
    <scope>NUCLEOTIDE SEQUENCE</scope>
    <source>
        <strain evidence="1">VT137</strain>
    </source>
</reference>
<dbReference type="EMBL" id="JAPUUL010000854">
    <property type="protein sequence ID" value="KAJ8129135.1"/>
    <property type="molecule type" value="Genomic_DNA"/>
</dbReference>
<organism evidence="1 2">
    <name type="scientific">Lasiodiplodia mahajangana</name>
    <dbReference type="NCBI Taxonomy" id="1108764"/>
    <lineage>
        <taxon>Eukaryota</taxon>
        <taxon>Fungi</taxon>
        <taxon>Dikarya</taxon>
        <taxon>Ascomycota</taxon>
        <taxon>Pezizomycotina</taxon>
        <taxon>Dothideomycetes</taxon>
        <taxon>Dothideomycetes incertae sedis</taxon>
        <taxon>Botryosphaeriales</taxon>
        <taxon>Botryosphaeriaceae</taxon>
        <taxon>Lasiodiplodia</taxon>
    </lineage>
</organism>
<accession>A0ACC2JNT4</accession>
<comment type="caution">
    <text evidence="1">The sequence shown here is derived from an EMBL/GenBank/DDBJ whole genome shotgun (WGS) entry which is preliminary data.</text>
</comment>
<keyword evidence="2" id="KW-1185">Reference proteome</keyword>
<sequence length="575" mass="64135">MSFGPSQTPNAIVPEALVFPRVLGFSLSPAPPEMLLNTFKADTSFSSPSPKGSGPGVAQALNPWLTNAGFRDRAYGRHLSRKAGLWKHAPFEEQHATKHIRRNRYDLPASVQSGGRKRKQSIEHALEPNLALGQKRQRASCINGAENAFHGTEVYSDTPEQTDPIAFWAMEGRWPEERCWPEEASVTDSTVERLLARKKSSSRLSRGQSGSATSTALSNQEPREKGVPYRDPRYETLLETKGSYLTTAPIGLADASHALIQPLLEKTQPVPRNTLFRDDIFKTTCRNLHNKNKARIIRDIGRLVVPSAETLATFGAKHLGILTESVDEEWDNSIPFTGTCPRPDYSVGFNREAFTEDQLAKLSPLIGDFLTGDQSFFMSTYYMYFPFLTCEVQSGAGSLDIADRKNAHSMALAVRAVAELFRALKREDEVHRQILGFSISHDDRWVRIYGHYPVIDGKNTRYYRHPIYESSFLTCGGKEKWAAYRFTRNVYDVWVPAHFKMICSAIDQLPSNLDFDVASLPEAGLSQDLGNQHVSQSDADSVPLTAERDSRPSNTGQEKGTPGTSFTDRKSKSRG</sequence>